<feature type="region of interest" description="Disordered" evidence="3">
    <location>
        <begin position="164"/>
        <end position="193"/>
    </location>
</feature>
<evidence type="ECO:0000256" key="1">
    <source>
        <dbReference type="ARBA" id="ARBA00022801"/>
    </source>
</evidence>
<protein>
    <recommendedName>
        <fullName evidence="6">CBM10 domain-containing protein</fullName>
    </recommendedName>
</protein>
<proteinExistence type="predicted"/>
<evidence type="ECO:0000259" key="6">
    <source>
        <dbReference type="PROSITE" id="PS51763"/>
    </source>
</evidence>
<feature type="compositionally biased region" description="Low complexity" evidence="3">
    <location>
        <begin position="62"/>
        <end position="107"/>
    </location>
</feature>
<keyword evidence="2" id="KW-0326">Glycosidase</keyword>
<dbReference type="AlphaFoldDB" id="A0A1Y2A2Y0"/>
<feature type="chain" id="PRO_5012011031" description="CBM10 domain-containing protein" evidence="5">
    <location>
        <begin position="23"/>
        <end position="310"/>
    </location>
</feature>
<dbReference type="Gene3D" id="2.30.32.30">
    <property type="entry name" value="CBM10"/>
    <property type="match status" value="2"/>
</dbReference>
<feature type="compositionally biased region" description="Low complexity" evidence="3">
    <location>
        <begin position="166"/>
        <end position="189"/>
    </location>
</feature>
<dbReference type="InterPro" id="IPR002883">
    <property type="entry name" value="CBM10/Dockerin_dom"/>
</dbReference>
<dbReference type="InterPro" id="IPR009031">
    <property type="entry name" value="CBM10"/>
</dbReference>
<comment type="caution">
    <text evidence="7">The sequence shown here is derived from an EMBL/GenBank/DDBJ whole genome shotgun (WGS) entry which is preliminary data.</text>
</comment>
<dbReference type="InterPro" id="IPR036601">
    <property type="entry name" value="CBM10_sf"/>
</dbReference>
<evidence type="ECO:0000313" key="8">
    <source>
        <dbReference type="Proteomes" id="UP000193920"/>
    </source>
</evidence>
<gene>
    <name evidence="7" type="ORF">LY90DRAFT_708387</name>
</gene>
<sequence>MKLAYPILFIYTLICRYKKTYASDYPTCTGCVLYASGTDGNLWGWENFDFCKIPSSCQNNLSDNTNNNDKDTSNPQNNSNNNNSNSSNTNTNTNNNNNNNLETSDNSKTSPEEIIANNNNNNINGGISMCSSCDVVATGGDGVLYGFENGSSCQIDEKKCKKESSKTTTTESSKTTTTDATVSATSDTSNTKEERDKEGILICNHCNPDSTADDKTLWGHQNGEACRVIGSRCHINISEHPFCKGCVVTATGTDSSLWGWENNSSCMIDEKSCGILSGINSNENSGSLSIIANLYIGFIAIVTLLIIYSY</sequence>
<keyword evidence="1" id="KW-0378">Hydrolase</keyword>
<evidence type="ECO:0000256" key="4">
    <source>
        <dbReference type="SAM" id="Phobius"/>
    </source>
</evidence>
<dbReference type="GO" id="GO:0005975">
    <property type="term" value="P:carbohydrate metabolic process"/>
    <property type="evidence" value="ECO:0007669"/>
    <property type="project" value="InterPro"/>
</dbReference>
<evidence type="ECO:0000256" key="5">
    <source>
        <dbReference type="SAM" id="SignalP"/>
    </source>
</evidence>
<dbReference type="GO" id="GO:0030248">
    <property type="term" value="F:cellulose binding"/>
    <property type="evidence" value="ECO:0007669"/>
    <property type="project" value="InterPro"/>
</dbReference>
<keyword evidence="4" id="KW-0812">Transmembrane</keyword>
<keyword evidence="8" id="KW-1185">Reference proteome</keyword>
<dbReference type="Pfam" id="PF02013">
    <property type="entry name" value="CBM_10"/>
    <property type="match status" value="1"/>
</dbReference>
<accession>A0A1Y2A2Y0</accession>
<dbReference type="EMBL" id="MCOG01000330">
    <property type="protein sequence ID" value="ORY16862.1"/>
    <property type="molecule type" value="Genomic_DNA"/>
</dbReference>
<evidence type="ECO:0000256" key="2">
    <source>
        <dbReference type="ARBA" id="ARBA00023295"/>
    </source>
</evidence>
<dbReference type="Proteomes" id="UP000193920">
    <property type="component" value="Unassembled WGS sequence"/>
</dbReference>
<dbReference type="PROSITE" id="PS51763">
    <property type="entry name" value="CBM10"/>
    <property type="match status" value="1"/>
</dbReference>
<evidence type="ECO:0000313" key="7">
    <source>
        <dbReference type="EMBL" id="ORY16862.1"/>
    </source>
</evidence>
<reference evidence="7 8" key="1">
    <citation type="submission" date="2016-08" db="EMBL/GenBank/DDBJ databases">
        <title>A Parts List for Fungal Cellulosomes Revealed by Comparative Genomics.</title>
        <authorList>
            <consortium name="DOE Joint Genome Institute"/>
            <person name="Haitjema C.H."/>
            <person name="Gilmore S.P."/>
            <person name="Henske J.K."/>
            <person name="Solomon K.V."/>
            <person name="De Groot R."/>
            <person name="Kuo A."/>
            <person name="Mondo S.J."/>
            <person name="Salamov A.A."/>
            <person name="Labutti K."/>
            <person name="Zhao Z."/>
            <person name="Chiniquy J."/>
            <person name="Barry K."/>
            <person name="Brewer H.M."/>
            <person name="Purvine S.O."/>
            <person name="Wright A.T."/>
            <person name="Boxma B."/>
            <person name="Van Alen T."/>
            <person name="Hackstein J.H."/>
            <person name="Baker S.E."/>
            <person name="Grigoriev I.V."/>
            <person name="O'Malley M.A."/>
        </authorList>
    </citation>
    <scope>NUCLEOTIDE SEQUENCE [LARGE SCALE GENOMIC DNA]</scope>
    <source>
        <strain evidence="7 8">G1</strain>
    </source>
</reference>
<keyword evidence="4" id="KW-0472">Membrane</keyword>
<organism evidence="7 8">
    <name type="scientific">Neocallimastix californiae</name>
    <dbReference type="NCBI Taxonomy" id="1754190"/>
    <lineage>
        <taxon>Eukaryota</taxon>
        <taxon>Fungi</taxon>
        <taxon>Fungi incertae sedis</taxon>
        <taxon>Chytridiomycota</taxon>
        <taxon>Chytridiomycota incertae sedis</taxon>
        <taxon>Neocallimastigomycetes</taxon>
        <taxon>Neocallimastigales</taxon>
        <taxon>Neocallimastigaceae</taxon>
        <taxon>Neocallimastix</taxon>
    </lineage>
</organism>
<feature type="signal peptide" evidence="5">
    <location>
        <begin position="1"/>
        <end position="22"/>
    </location>
</feature>
<evidence type="ECO:0000256" key="3">
    <source>
        <dbReference type="SAM" id="MobiDB-lite"/>
    </source>
</evidence>
<feature type="transmembrane region" description="Helical" evidence="4">
    <location>
        <begin position="290"/>
        <end position="308"/>
    </location>
</feature>
<name>A0A1Y2A2Y0_9FUNG</name>
<keyword evidence="5" id="KW-0732">Signal</keyword>
<feature type="domain" description="CBM10" evidence="6">
    <location>
        <begin position="232"/>
        <end position="269"/>
    </location>
</feature>
<dbReference type="GO" id="GO:0016798">
    <property type="term" value="F:hydrolase activity, acting on glycosyl bonds"/>
    <property type="evidence" value="ECO:0007669"/>
    <property type="project" value="UniProtKB-KW"/>
</dbReference>
<feature type="region of interest" description="Disordered" evidence="3">
    <location>
        <begin position="62"/>
        <end position="117"/>
    </location>
</feature>
<dbReference type="SMART" id="SM01064">
    <property type="entry name" value="CBM_10"/>
    <property type="match status" value="2"/>
</dbReference>
<keyword evidence="4" id="KW-1133">Transmembrane helix</keyword>